<dbReference type="GO" id="GO:0046872">
    <property type="term" value="F:metal ion binding"/>
    <property type="evidence" value="ECO:0007669"/>
    <property type="project" value="UniProtKB-KW"/>
</dbReference>
<evidence type="ECO:0000256" key="2">
    <source>
        <dbReference type="ARBA" id="ARBA00022112"/>
    </source>
</evidence>
<feature type="binding site" evidence="4">
    <location>
        <position position="216"/>
    </location>
    <ligand>
        <name>a divalent metal cation</name>
        <dbReference type="ChEBI" id="CHEBI:60240"/>
        <label>1</label>
    </ligand>
</feature>
<dbReference type="EMBL" id="VTET01000001">
    <property type="protein sequence ID" value="TYS74429.1"/>
    <property type="molecule type" value="Genomic_DNA"/>
</dbReference>
<dbReference type="EMBL" id="CP020880">
    <property type="protein sequence ID" value="ART77017.1"/>
    <property type="molecule type" value="Genomic_DNA"/>
</dbReference>
<sequence length="254" mass="29073">MDITKFETMIHELFPRELLEEFDDDYGFTNTSNSLIKTIGYSTNLSIEVIEQARTAKVDLIITHHDAWDFIYGLKDECIKRLKEYNISHFWIHGPLDYIEFGTCTSLMNKIGIENIIRFSEYINLSIPGVGEFKESKSFEALVDKMKVELDEPVRAWKNHGNKVKKVGVLTGAGHSTDHIKFALDQGCDTYITGEASLYTIQYAKFAGINLLVGSHTFTEIFGVESLVLKIKELNENISLVKLQEEHFELNHKE</sequence>
<evidence type="ECO:0000313" key="6">
    <source>
        <dbReference type="EMBL" id="TYS74429.1"/>
    </source>
</evidence>
<dbReference type="OrthoDB" id="9792792at2"/>
<keyword evidence="7" id="KW-1185">Reference proteome</keyword>
<evidence type="ECO:0000313" key="5">
    <source>
        <dbReference type="EMBL" id="ART77017.1"/>
    </source>
</evidence>
<dbReference type="Pfam" id="PF01784">
    <property type="entry name" value="DUF34_NIF3"/>
    <property type="match status" value="1"/>
</dbReference>
<dbReference type="InterPro" id="IPR002678">
    <property type="entry name" value="DUF34/NIF3"/>
</dbReference>
<feature type="binding site" evidence="4">
    <location>
        <position position="220"/>
    </location>
    <ligand>
        <name>a divalent metal cation</name>
        <dbReference type="ChEBI" id="CHEBI:60240"/>
        <label>1</label>
    </ligand>
</feature>
<feature type="binding site" evidence="4">
    <location>
        <position position="65"/>
    </location>
    <ligand>
        <name>a divalent metal cation</name>
        <dbReference type="ChEBI" id="CHEBI:60240"/>
        <label>1</label>
    </ligand>
</feature>
<keyword evidence="3 4" id="KW-0479">Metal-binding</keyword>
<reference evidence="5 7" key="1">
    <citation type="submission" date="2017-04" db="EMBL/GenBank/DDBJ databases">
        <title>Complete Genome Sequence of the Bacillus horikoshii 20a strain from Cuatro Cienegas, Coahuila, Mexico.</title>
        <authorList>
            <person name="Zarza E."/>
            <person name="Alcaraz L.D."/>
            <person name="Aguilar-Salinas B."/>
            <person name="Islas A."/>
            <person name="Olmedo-Alvarez G."/>
        </authorList>
    </citation>
    <scope>NUCLEOTIDE SEQUENCE [LARGE SCALE GENOMIC DNA]</scope>
    <source>
        <strain evidence="5 7">20a</strain>
    </source>
</reference>
<dbReference type="PANTHER" id="PTHR13799">
    <property type="entry name" value="NGG1 INTERACTING FACTOR 3"/>
    <property type="match status" value="1"/>
</dbReference>
<evidence type="ECO:0000256" key="4">
    <source>
        <dbReference type="PIRSR" id="PIRSR602678-1"/>
    </source>
</evidence>
<feature type="binding site" evidence="4">
    <location>
        <position position="64"/>
    </location>
    <ligand>
        <name>a divalent metal cation</name>
        <dbReference type="ChEBI" id="CHEBI:60240"/>
        <label>2</label>
    </ligand>
</feature>
<evidence type="ECO:0000313" key="8">
    <source>
        <dbReference type="Proteomes" id="UP000324517"/>
    </source>
</evidence>
<dbReference type="AlphaFoldDB" id="A0A1Y0CQ41"/>
<feature type="binding site" evidence="4">
    <location>
        <position position="97"/>
    </location>
    <ligand>
        <name>a divalent metal cation</name>
        <dbReference type="ChEBI" id="CHEBI:60240"/>
        <label>1</label>
    </ligand>
</feature>
<evidence type="ECO:0000256" key="1">
    <source>
        <dbReference type="ARBA" id="ARBA00006964"/>
    </source>
</evidence>
<dbReference type="GeneID" id="96739452"/>
<proteinExistence type="inferred from homology"/>
<dbReference type="RefSeq" id="WP_088018663.1">
    <property type="nucleotide sequence ID" value="NZ_CP020880.1"/>
</dbReference>
<name>A0A1Y0CQ41_9BACI</name>
<accession>A0A1Y0CQ41</accession>
<dbReference type="Proteomes" id="UP000324517">
    <property type="component" value="Unassembled WGS sequence"/>
</dbReference>
<protein>
    <recommendedName>
        <fullName evidence="2">GTP cyclohydrolase 1 type 2 homolog</fullName>
    </recommendedName>
</protein>
<gene>
    <name evidence="5" type="ORF">B4U37_13600</name>
    <name evidence="6" type="ORF">FZC75_01635</name>
</gene>
<reference evidence="6 8" key="2">
    <citation type="submission" date="2019-08" db="EMBL/GenBank/DDBJ databases">
        <title>Bacillus genomes from the desert of Cuatro Cienegas, Coahuila.</title>
        <authorList>
            <person name="Olmedo-Alvarez G."/>
        </authorList>
    </citation>
    <scope>NUCLEOTIDE SEQUENCE [LARGE SCALE GENOMIC DNA]</scope>
    <source>
        <strain evidence="6 8">CH98b_3T</strain>
    </source>
</reference>
<dbReference type="PANTHER" id="PTHR13799:SF14">
    <property type="entry name" value="GTP CYCLOHYDROLASE 1 TYPE 2 HOMOLOG"/>
    <property type="match status" value="1"/>
</dbReference>
<evidence type="ECO:0000256" key="3">
    <source>
        <dbReference type="ARBA" id="ARBA00022723"/>
    </source>
</evidence>
<comment type="similarity">
    <text evidence="1">Belongs to the GTP cyclohydrolase I type 2/NIF3 family.</text>
</comment>
<dbReference type="Gene3D" id="3.40.1390.30">
    <property type="entry name" value="NIF3 (NGG1p interacting factor 3)-like"/>
    <property type="match status" value="2"/>
</dbReference>
<dbReference type="InterPro" id="IPR036069">
    <property type="entry name" value="DUF34/NIF3_sf"/>
</dbReference>
<dbReference type="GO" id="GO:0005737">
    <property type="term" value="C:cytoplasm"/>
    <property type="evidence" value="ECO:0007669"/>
    <property type="project" value="TreeGrafter"/>
</dbReference>
<dbReference type="Proteomes" id="UP000195573">
    <property type="component" value="Chromosome"/>
</dbReference>
<organism evidence="6 8">
    <name type="scientific">Sutcliffiella horikoshii</name>
    <dbReference type="NCBI Taxonomy" id="79883"/>
    <lineage>
        <taxon>Bacteria</taxon>
        <taxon>Bacillati</taxon>
        <taxon>Bacillota</taxon>
        <taxon>Bacilli</taxon>
        <taxon>Bacillales</taxon>
        <taxon>Bacillaceae</taxon>
        <taxon>Sutcliffiella</taxon>
    </lineage>
</organism>
<dbReference type="SUPFAM" id="SSF102705">
    <property type="entry name" value="NIF3 (NGG1p interacting factor 3)-like"/>
    <property type="match status" value="1"/>
</dbReference>
<dbReference type="KEGG" id="bhk:B4U37_13600"/>
<evidence type="ECO:0000313" key="7">
    <source>
        <dbReference type="Proteomes" id="UP000195573"/>
    </source>
</evidence>